<gene>
    <name evidence="9" type="ORF">PF66_01654</name>
</gene>
<accession>A0A0N0E555</accession>
<feature type="transmembrane region" description="Helical" evidence="8">
    <location>
        <begin position="171"/>
        <end position="192"/>
    </location>
</feature>
<keyword evidence="6 8" id="KW-1133">Transmembrane helix</keyword>
<keyword evidence="5 8" id="KW-0812">Transmembrane</keyword>
<evidence type="ECO:0000256" key="2">
    <source>
        <dbReference type="ARBA" id="ARBA00009142"/>
    </source>
</evidence>
<dbReference type="PANTHER" id="PTHR30269">
    <property type="entry name" value="TRANSMEMBRANE PROTEIN YFCA"/>
    <property type="match status" value="1"/>
</dbReference>
<evidence type="ECO:0000256" key="1">
    <source>
        <dbReference type="ARBA" id="ARBA00004651"/>
    </source>
</evidence>
<dbReference type="AlphaFoldDB" id="A0A0N0E555"/>
<keyword evidence="7 8" id="KW-0472">Membrane</keyword>
<evidence type="ECO:0000256" key="7">
    <source>
        <dbReference type="ARBA" id="ARBA00023136"/>
    </source>
</evidence>
<feature type="transmembrane region" description="Helical" evidence="8">
    <location>
        <begin position="75"/>
        <end position="94"/>
    </location>
</feature>
<feature type="transmembrane region" description="Helical" evidence="8">
    <location>
        <begin position="32"/>
        <end position="55"/>
    </location>
</feature>
<dbReference type="PANTHER" id="PTHR30269:SF32">
    <property type="entry name" value="MEMBRANE TRANSPORTER PROTEIN-RELATED"/>
    <property type="match status" value="1"/>
</dbReference>
<sequence length="248" mass="26208">MHDHTLYIVLLAGTFLAAGLVKGVTGMGLPTVAMGLLGTAMPPAAAAAMLLIPSFVTNVWQLFCGPSITRLLRRLWPMMLGILLGTVGGSALLVKADPVWSGFGLGMALIVYAVYALVAPTLAVPGRVEKWLSAVIGLITGVVTGATGVFVMPAVPYLGSLNMNREELVQALGLSFTLSTVALAIGLFSHGAFHVEQFGMSTAAVVPALIGMWVGQRVRRRISPLRFRQCFLLLLLVLGLELCSRPLL</sequence>
<dbReference type="PATRIC" id="fig|50340.43.peg.4811"/>
<dbReference type="EMBL" id="JSYZ01000004">
    <property type="protein sequence ID" value="KPA92070.1"/>
    <property type="molecule type" value="Genomic_DNA"/>
</dbReference>
<dbReference type="GO" id="GO:0005886">
    <property type="term" value="C:plasma membrane"/>
    <property type="evidence" value="ECO:0007669"/>
    <property type="project" value="UniProtKB-SubCell"/>
</dbReference>
<evidence type="ECO:0000256" key="6">
    <source>
        <dbReference type="ARBA" id="ARBA00022989"/>
    </source>
</evidence>
<feature type="transmembrane region" description="Helical" evidence="8">
    <location>
        <begin position="131"/>
        <end position="159"/>
    </location>
</feature>
<dbReference type="OrthoDB" id="9800873at2"/>
<comment type="subcellular location">
    <subcellularLocation>
        <location evidence="1 8">Cell membrane</location>
        <topology evidence="1 8">Multi-pass membrane protein</topology>
    </subcellularLocation>
</comment>
<evidence type="ECO:0000313" key="9">
    <source>
        <dbReference type="EMBL" id="KPA92070.1"/>
    </source>
</evidence>
<dbReference type="RefSeq" id="WP_054062377.1">
    <property type="nucleotide sequence ID" value="NZ_JSYZ01000004.1"/>
</dbReference>
<proteinExistence type="inferred from homology"/>
<reference evidence="9 10" key="1">
    <citation type="journal article" date="2015" name="PLoS ONE">
        <title>Rice-Infecting Pseudomonas Genomes Are Highly Accessorized and Harbor Multiple Putative Virulence Mechanisms to Cause Sheath Brown Rot.</title>
        <authorList>
            <person name="Quibod I.L."/>
            <person name="Grande G."/>
            <person name="Oreiro E.G."/>
            <person name="Borja F.N."/>
            <person name="Dossa G.S."/>
            <person name="Mauleon R."/>
            <person name="Cruz C.V."/>
            <person name="Oliva R."/>
        </authorList>
    </citation>
    <scope>NUCLEOTIDE SEQUENCE [LARGE SCALE GENOMIC DNA]</scope>
    <source>
        <strain evidence="9 10">IRRI 6609</strain>
    </source>
</reference>
<feature type="transmembrane region" description="Helical" evidence="8">
    <location>
        <begin position="99"/>
        <end position="119"/>
    </location>
</feature>
<evidence type="ECO:0000256" key="8">
    <source>
        <dbReference type="RuleBase" id="RU363041"/>
    </source>
</evidence>
<dbReference type="InterPro" id="IPR052017">
    <property type="entry name" value="TSUP"/>
</dbReference>
<keyword evidence="3" id="KW-0813">Transport</keyword>
<evidence type="ECO:0000256" key="4">
    <source>
        <dbReference type="ARBA" id="ARBA00022475"/>
    </source>
</evidence>
<dbReference type="STRING" id="50340.PF66_01654"/>
<evidence type="ECO:0000313" key="10">
    <source>
        <dbReference type="Proteomes" id="UP000037931"/>
    </source>
</evidence>
<organism evidence="9 10">
    <name type="scientific">Pseudomonas asplenii</name>
    <dbReference type="NCBI Taxonomy" id="53407"/>
    <lineage>
        <taxon>Bacteria</taxon>
        <taxon>Pseudomonadati</taxon>
        <taxon>Pseudomonadota</taxon>
        <taxon>Gammaproteobacteria</taxon>
        <taxon>Pseudomonadales</taxon>
        <taxon>Pseudomonadaceae</taxon>
        <taxon>Pseudomonas</taxon>
    </lineage>
</organism>
<protein>
    <recommendedName>
        <fullName evidence="8">Probable membrane transporter protein</fullName>
    </recommendedName>
</protein>
<evidence type="ECO:0000256" key="5">
    <source>
        <dbReference type="ARBA" id="ARBA00022692"/>
    </source>
</evidence>
<dbReference type="InterPro" id="IPR002781">
    <property type="entry name" value="TM_pro_TauE-like"/>
</dbReference>
<dbReference type="Proteomes" id="UP000037931">
    <property type="component" value="Unassembled WGS sequence"/>
</dbReference>
<keyword evidence="4 8" id="KW-1003">Cell membrane</keyword>
<keyword evidence="10" id="KW-1185">Reference proteome</keyword>
<feature type="transmembrane region" description="Helical" evidence="8">
    <location>
        <begin position="6"/>
        <end position="25"/>
    </location>
</feature>
<evidence type="ECO:0000256" key="3">
    <source>
        <dbReference type="ARBA" id="ARBA00022448"/>
    </source>
</evidence>
<name>A0A0N0E555_9PSED</name>
<comment type="similarity">
    <text evidence="2 8">Belongs to the 4-toluene sulfonate uptake permease (TSUP) (TC 2.A.102) family.</text>
</comment>
<comment type="caution">
    <text evidence="9">The sequence shown here is derived from an EMBL/GenBank/DDBJ whole genome shotgun (WGS) entry which is preliminary data.</text>
</comment>
<dbReference type="Pfam" id="PF01925">
    <property type="entry name" value="TauE"/>
    <property type="match status" value="1"/>
</dbReference>